<comment type="catalytic activity">
    <reaction evidence="1 7">
        <text>[(1-&gt;4)-alpha-D-glucosyl](n) + ADP-alpha-D-glucose = [(1-&gt;4)-alpha-D-glucosyl](n+1) + ADP + H(+)</text>
        <dbReference type="Rhea" id="RHEA:18189"/>
        <dbReference type="Rhea" id="RHEA-COMP:9584"/>
        <dbReference type="Rhea" id="RHEA-COMP:9587"/>
        <dbReference type="ChEBI" id="CHEBI:15378"/>
        <dbReference type="ChEBI" id="CHEBI:15444"/>
        <dbReference type="ChEBI" id="CHEBI:57498"/>
        <dbReference type="ChEBI" id="CHEBI:456216"/>
        <dbReference type="EC" id="2.4.1.21"/>
    </reaction>
</comment>
<keyword evidence="11" id="KW-1185">Reference proteome</keyword>
<evidence type="ECO:0000259" key="8">
    <source>
        <dbReference type="Pfam" id="PF00534"/>
    </source>
</evidence>
<dbReference type="GO" id="GO:0005978">
    <property type="term" value="P:glycogen biosynthetic process"/>
    <property type="evidence" value="ECO:0007669"/>
    <property type="project" value="UniProtKB-UniRule"/>
</dbReference>
<dbReference type="EC" id="2.4.1.21" evidence="7"/>
<dbReference type="InterPro" id="IPR013534">
    <property type="entry name" value="Starch_synth_cat_dom"/>
</dbReference>
<dbReference type="CDD" id="cd03791">
    <property type="entry name" value="GT5_Glycogen_synthase_DULL1-like"/>
    <property type="match status" value="1"/>
</dbReference>
<accession>A0AA46DX36</accession>
<comment type="pathway">
    <text evidence="7">Glycan biosynthesis; glycogen biosynthesis.</text>
</comment>
<comment type="function">
    <text evidence="2 7">Synthesizes alpha-1,4-glucan chains using ADP-glucose.</text>
</comment>
<evidence type="ECO:0000256" key="2">
    <source>
        <dbReference type="ARBA" id="ARBA00002764"/>
    </source>
</evidence>
<protein>
    <recommendedName>
        <fullName evidence="7">Glycogen synthase</fullName>
        <ecNumber evidence="7">2.4.1.21</ecNumber>
    </recommendedName>
    <alternativeName>
        <fullName evidence="7">Starch [bacterial glycogen] synthase</fullName>
    </alternativeName>
</protein>
<dbReference type="GO" id="GO:0004373">
    <property type="term" value="F:alpha-1,4-glucan glucosyltransferase (UDP-glucose donor) activity"/>
    <property type="evidence" value="ECO:0007669"/>
    <property type="project" value="InterPro"/>
</dbReference>
<evidence type="ECO:0000256" key="3">
    <source>
        <dbReference type="ARBA" id="ARBA00010281"/>
    </source>
</evidence>
<evidence type="ECO:0000256" key="1">
    <source>
        <dbReference type="ARBA" id="ARBA00001478"/>
    </source>
</evidence>
<dbReference type="Pfam" id="PF00534">
    <property type="entry name" value="Glycos_transf_1"/>
    <property type="match status" value="1"/>
</dbReference>
<name>A0AA46DX36_9FUSO</name>
<dbReference type="Gene3D" id="3.40.50.2000">
    <property type="entry name" value="Glycogen Phosphorylase B"/>
    <property type="match status" value="2"/>
</dbReference>
<keyword evidence="5 7" id="KW-0808">Transferase</keyword>
<keyword evidence="6 7" id="KW-0320">Glycogen biosynthesis</keyword>
<organism evidence="10 11">
    <name type="scientific">Hypnocyclicus thermotrophus</name>
    <dbReference type="NCBI Taxonomy" id="1627895"/>
    <lineage>
        <taxon>Bacteria</taxon>
        <taxon>Fusobacteriati</taxon>
        <taxon>Fusobacteriota</taxon>
        <taxon>Fusobacteriia</taxon>
        <taxon>Fusobacteriales</taxon>
        <taxon>Fusobacteriaceae</taxon>
        <taxon>Hypnocyclicus</taxon>
    </lineage>
</organism>
<evidence type="ECO:0000259" key="9">
    <source>
        <dbReference type="Pfam" id="PF08323"/>
    </source>
</evidence>
<dbReference type="InterPro" id="IPR001296">
    <property type="entry name" value="Glyco_trans_1"/>
</dbReference>
<sequence length="465" mass="54315">MKHLKILFLSSELYPLIKTGGLADVAFALPKALKKRGHDIRVILPKYKLLNSKYISKAKFITKIEFKDEIFNILKIELEGLPIYLIENRAFFERDTLYENEDRDFQFAIYNEIALRFIKEINFKVNIIHCNDWHTGVLPYFLNTKFKNDKFYQNIKTVYSIHNLRFQGVFSSSIFNYLDYPTPNHEINFMKMGIKYADKINTVSKTYAEEIKTDFFGEGLNYELLAREKDLYGIVNGIDTDVFNPETDKHIYFNYNKKSFNKKYKNKEKLQKELKLPQNKDIPLIGIVSRLTSQKGLDLIECIIEELIQTENFQMVVLGTGESRYEELFLELRHKYPEKIATVIGYNAELANKIYAGSDMFLMPSLFEPCGLGQLIALRYGTIPIVRETGGLNDTVKAYNEFTGEGNGFSFTHYNAHDMMYTIRRAIKFYNDKKVWNTLVERALSGDYSWNASAKEYEDLYKSLI</sequence>
<comment type="similarity">
    <text evidence="3 7">Belongs to the glycosyltransferase 1 family. Bacterial/plant glycogen synthase subfamily.</text>
</comment>
<dbReference type="NCBIfam" id="NF001898">
    <property type="entry name" value="PRK00654.1-1"/>
    <property type="match status" value="1"/>
</dbReference>
<dbReference type="PANTHER" id="PTHR45825">
    <property type="entry name" value="GRANULE-BOUND STARCH SYNTHASE 1, CHLOROPLASTIC/AMYLOPLASTIC"/>
    <property type="match status" value="1"/>
</dbReference>
<dbReference type="SUPFAM" id="SSF53756">
    <property type="entry name" value="UDP-Glycosyltransferase/glycogen phosphorylase"/>
    <property type="match status" value="1"/>
</dbReference>
<dbReference type="NCBIfam" id="TIGR02095">
    <property type="entry name" value="glgA"/>
    <property type="match status" value="1"/>
</dbReference>
<evidence type="ECO:0000256" key="5">
    <source>
        <dbReference type="ARBA" id="ARBA00022679"/>
    </source>
</evidence>
<dbReference type="RefSeq" id="WP_134113835.1">
    <property type="nucleotide sequence ID" value="NZ_SOBG01000010.1"/>
</dbReference>
<reference evidence="10 11" key="1">
    <citation type="submission" date="2019-03" db="EMBL/GenBank/DDBJ databases">
        <title>Genomic Encyclopedia of Type Strains, Phase IV (KMG-IV): sequencing the most valuable type-strain genomes for metagenomic binning, comparative biology and taxonomic classification.</title>
        <authorList>
            <person name="Goeker M."/>
        </authorList>
    </citation>
    <scope>NUCLEOTIDE SEQUENCE [LARGE SCALE GENOMIC DNA]</scope>
    <source>
        <strain evidence="10 11">DSM 100055</strain>
    </source>
</reference>
<evidence type="ECO:0000313" key="10">
    <source>
        <dbReference type="EMBL" id="TDT67422.1"/>
    </source>
</evidence>
<dbReference type="Proteomes" id="UP000294678">
    <property type="component" value="Unassembled WGS sequence"/>
</dbReference>
<dbReference type="InterPro" id="IPR011835">
    <property type="entry name" value="GS/SS"/>
</dbReference>
<dbReference type="HAMAP" id="MF_00484">
    <property type="entry name" value="Glycogen_synth"/>
    <property type="match status" value="1"/>
</dbReference>
<dbReference type="PANTHER" id="PTHR45825:SF11">
    <property type="entry name" value="ALPHA AMYLASE DOMAIN-CONTAINING PROTEIN"/>
    <property type="match status" value="1"/>
</dbReference>
<dbReference type="AlphaFoldDB" id="A0AA46DX36"/>
<evidence type="ECO:0000256" key="4">
    <source>
        <dbReference type="ARBA" id="ARBA00022676"/>
    </source>
</evidence>
<keyword evidence="4 7" id="KW-0328">Glycosyltransferase</keyword>
<proteinExistence type="inferred from homology"/>
<evidence type="ECO:0000256" key="7">
    <source>
        <dbReference type="HAMAP-Rule" id="MF_00484"/>
    </source>
</evidence>
<gene>
    <name evidence="7" type="primary">glgA</name>
    <name evidence="10" type="ORF">EV215_1979</name>
</gene>
<dbReference type="Pfam" id="PF08323">
    <property type="entry name" value="Glyco_transf_5"/>
    <property type="match status" value="1"/>
</dbReference>
<feature type="domain" description="Glycosyl transferase family 1" evidence="8">
    <location>
        <begin position="275"/>
        <end position="429"/>
    </location>
</feature>
<feature type="binding site" evidence="7">
    <location>
        <position position="18"/>
    </location>
    <ligand>
        <name>ADP-alpha-D-glucose</name>
        <dbReference type="ChEBI" id="CHEBI:57498"/>
    </ligand>
</feature>
<dbReference type="EMBL" id="SOBG01000010">
    <property type="protein sequence ID" value="TDT67422.1"/>
    <property type="molecule type" value="Genomic_DNA"/>
</dbReference>
<comment type="caution">
    <text evidence="10">The sequence shown here is derived from an EMBL/GenBank/DDBJ whole genome shotgun (WGS) entry which is preliminary data.</text>
</comment>
<feature type="domain" description="Starch synthase catalytic" evidence="9">
    <location>
        <begin position="5"/>
        <end position="221"/>
    </location>
</feature>
<evidence type="ECO:0000313" key="11">
    <source>
        <dbReference type="Proteomes" id="UP000294678"/>
    </source>
</evidence>
<dbReference type="GO" id="GO:0009011">
    <property type="term" value="F:alpha-1,4-glucan glucosyltransferase (ADP-glucose donor) activity"/>
    <property type="evidence" value="ECO:0007669"/>
    <property type="project" value="UniProtKB-UniRule"/>
</dbReference>
<evidence type="ECO:0000256" key="6">
    <source>
        <dbReference type="ARBA" id="ARBA00023056"/>
    </source>
</evidence>